<dbReference type="AlphaFoldDB" id="X5DPD5"/>
<accession>X5DPD5</accession>
<dbReference type="Gene3D" id="1.10.10.2840">
    <property type="entry name" value="PucR C-terminal helix-turn-helix domain"/>
    <property type="match status" value="1"/>
</dbReference>
<reference evidence="2 3" key="1">
    <citation type="journal article" date="2015" name="Int. J. Syst. Evol. Microbiol.">
        <title>Revisiting Corynebacterium glyciniphilum (ex Kubota et al., 1972) sp. nov., nom. rev., isolated from putrefied banana.</title>
        <authorList>
            <person name="Al-Dilaimi A."/>
            <person name="Bednarz H."/>
            <person name="Lomker A."/>
            <person name="Niehaus K."/>
            <person name="Kalinowski J."/>
            <person name="Ruckert C."/>
        </authorList>
    </citation>
    <scope>NUCLEOTIDE SEQUENCE [LARGE SCALE GENOMIC DNA]</scope>
    <source>
        <strain evidence="2">AJ 3170</strain>
    </source>
</reference>
<dbReference type="SUPFAM" id="SSF55781">
    <property type="entry name" value="GAF domain-like"/>
    <property type="match status" value="1"/>
</dbReference>
<dbReference type="PANTHER" id="PTHR33744">
    <property type="entry name" value="CARBOHYDRATE DIACID REGULATOR"/>
    <property type="match status" value="1"/>
</dbReference>
<dbReference type="InterPro" id="IPR025736">
    <property type="entry name" value="PucR_C-HTH_dom"/>
</dbReference>
<dbReference type="SMART" id="SM00065">
    <property type="entry name" value="GAF"/>
    <property type="match status" value="1"/>
</dbReference>
<evidence type="ECO:0000313" key="3">
    <source>
        <dbReference type="Proteomes" id="UP000023703"/>
    </source>
</evidence>
<dbReference type="HOGENOM" id="CLU_470693_0_0_11"/>
<name>X5DPD5_9CORY</name>
<dbReference type="EMBL" id="CP006842">
    <property type="protein sequence ID" value="AHW62522.1"/>
    <property type="molecule type" value="Genomic_DNA"/>
</dbReference>
<evidence type="ECO:0000313" key="2">
    <source>
        <dbReference type="EMBL" id="AHW62522.1"/>
    </source>
</evidence>
<dbReference type="Gene3D" id="3.30.450.40">
    <property type="match status" value="1"/>
</dbReference>
<dbReference type="RefSeq" id="WP_038545009.1">
    <property type="nucleotide sequence ID" value="NZ_CP006842.1"/>
</dbReference>
<dbReference type="eggNOG" id="COG2508">
    <property type="taxonomic scope" value="Bacteria"/>
</dbReference>
<feature type="domain" description="GAF" evidence="1">
    <location>
        <begin position="40"/>
        <end position="197"/>
    </location>
</feature>
<sequence length="579" mass="62606">MNRSESTPPHLSIPASDQVSELDRLLLLTEVADSVDGFTSLEETIAQLCRTVLSVMHCEYACVRLPDEQGRTLRIVSSSDHGAFLGDEVLDLTSVSITGPVPGHRPPSVDAFLVGRLQVVSRADATGDAPWQQHFRRQGIVSMLSLPLVRRSTVLGVLNCYWIQEFTPKEAQLLTLEVVGRLSALAIESARRAEQMSARNADAAAARSLSDRQRAVATSVSAFQSEVAECCAQPPAAALSGITRVLADHLQCAVAILDEQNGTLASDGPVDAVKKLLNTPSSSDCQSVAIDDTHGPLGTLIFSPDALSPHDPAPFLDFARRILVPVLARRVEDRTSSRVARPYALLALCSGMLSDTQRTVAADVLGIGSFPQLGLAIARFTTASEALDFSSRTRHRVHRWTDVVTSTAVGNEAILLLDQPSSRHRPVLDVERHPGLIAVGISRRFTGISNMQTHLTQARYAASTSRGGEAVSYSDLGTAASLCVHVPRPELETILNDRLGAVTAYDRQHDTDLIQTLEAYVDAGGSADEAASRLVVHRNTVHQRLRRIAALSGLNLRSYDDISETVMLLQWKRYLDATG</sequence>
<protein>
    <recommendedName>
        <fullName evidence="1">GAF domain-containing protein</fullName>
    </recommendedName>
</protein>
<dbReference type="Proteomes" id="UP000023703">
    <property type="component" value="Chromosome"/>
</dbReference>
<dbReference type="STRING" id="1404245.CGLY_00370"/>
<evidence type="ECO:0000259" key="1">
    <source>
        <dbReference type="SMART" id="SM00065"/>
    </source>
</evidence>
<dbReference type="Pfam" id="PF13556">
    <property type="entry name" value="HTH_30"/>
    <property type="match status" value="1"/>
</dbReference>
<dbReference type="PANTHER" id="PTHR33744:SF17">
    <property type="entry name" value="CONSERVED PROTEIN"/>
    <property type="match status" value="1"/>
</dbReference>
<dbReference type="InterPro" id="IPR003018">
    <property type="entry name" value="GAF"/>
</dbReference>
<dbReference type="eggNOG" id="COG2203">
    <property type="taxonomic scope" value="Bacteria"/>
</dbReference>
<dbReference type="InterPro" id="IPR029016">
    <property type="entry name" value="GAF-like_dom_sf"/>
</dbReference>
<dbReference type="InterPro" id="IPR042070">
    <property type="entry name" value="PucR_C-HTH_sf"/>
</dbReference>
<organism evidence="2 3">
    <name type="scientific">Corynebacterium glyciniphilum AJ 3170</name>
    <dbReference type="NCBI Taxonomy" id="1404245"/>
    <lineage>
        <taxon>Bacteria</taxon>
        <taxon>Bacillati</taxon>
        <taxon>Actinomycetota</taxon>
        <taxon>Actinomycetes</taxon>
        <taxon>Mycobacteriales</taxon>
        <taxon>Corynebacteriaceae</taxon>
        <taxon>Corynebacterium</taxon>
    </lineage>
</organism>
<keyword evidence="3" id="KW-1185">Reference proteome</keyword>
<dbReference type="OrthoDB" id="8026818at2"/>
<gene>
    <name evidence="2" type="ORF">CGLY_00370</name>
</gene>
<dbReference type="InterPro" id="IPR051448">
    <property type="entry name" value="CdaR-like_regulators"/>
</dbReference>
<dbReference type="Pfam" id="PF13185">
    <property type="entry name" value="GAF_2"/>
    <property type="match status" value="1"/>
</dbReference>
<proteinExistence type="predicted"/>
<dbReference type="KEGG" id="cgy:CGLY_00370"/>